<evidence type="ECO:0000256" key="8">
    <source>
        <dbReference type="ARBA" id="ARBA00022737"/>
    </source>
</evidence>
<keyword evidence="7" id="KW-0479">Metal-binding</keyword>
<comment type="pathway">
    <text evidence="3">Protein modification; protein ubiquitination.</text>
</comment>
<evidence type="ECO:0000256" key="7">
    <source>
        <dbReference type="ARBA" id="ARBA00022723"/>
    </source>
</evidence>
<dbReference type="FunFam" id="2.20.25.20:FF:000004">
    <property type="entry name" value="RBR-type E3 ubiquitin transferase"/>
    <property type="match status" value="1"/>
</dbReference>
<organism evidence="20 21">
    <name type="scientific">Paralvinella palmiformis</name>
    <dbReference type="NCBI Taxonomy" id="53620"/>
    <lineage>
        <taxon>Eukaryota</taxon>
        <taxon>Metazoa</taxon>
        <taxon>Spiralia</taxon>
        <taxon>Lophotrochozoa</taxon>
        <taxon>Annelida</taxon>
        <taxon>Polychaeta</taxon>
        <taxon>Sedentaria</taxon>
        <taxon>Canalipalpata</taxon>
        <taxon>Terebellida</taxon>
        <taxon>Terebelliformia</taxon>
        <taxon>Alvinellidae</taxon>
        <taxon>Paralvinella</taxon>
    </lineage>
</organism>
<dbReference type="SMART" id="SM00647">
    <property type="entry name" value="IBR"/>
    <property type="match status" value="2"/>
</dbReference>
<dbReference type="Gene3D" id="1.20.120.1750">
    <property type="match status" value="1"/>
</dbReference>
<proteinExistence type="inferred from homology"/>
<protein>
    <recommendedName>
        <fullName evidence="4">RBR-type E3 ubiquitin transferase</fullName>
        <ecNumber evidence="4">2.3.2.31</ecNumber>
    </recommendedName>
</protein>
<dbReference type="InterPro" id="IPR018957">
    <property type="entry name" value="Znf_C3HC4_RING-type"/>
</dbReference>
<dbReference type="Pfam" id="PF01485">
    <property type="entry name" value="IBR"/>
    <property type="match status" value="1"/>
</dbReference>
<feature type="compositionally biased region" description="Low complexity" evidence="16">
    <location>
        <begin position="61"/>
        <end position="71"/>
    </location>
</feature>
<dbReference type="CDD" id="cd20338">
    <property type="entry name" value="BRcat_RBR_RNF19"/>
    <property type="match status" value="1"/>
</dbReference>
<evidence type="ECO:0000256" key="4">
    <source>
        <dbReference type="ARBA" id="ARBA00012251"/>
    </source>
</evidence>
<dbReference type="Pfam" id="PF00097">
    <property type="entry name" value="zf-C3HC4"/>
    <property type="match status" value="1"/>
</dbReference>
<dbReference type="AlphaFoldDB" id="A0AAD9JIF7"/>
<keyword evidence="13 17" id="KW-0472">Membrane</keyword>
<dbReference type="PANTHER" id="PTHR11685">
    <property type="entry name" value="RBR FAMILY RING FINGER AND IBR DOMAIN-CONTAINING"/>
    <property type="match status" value="1"/>
</dbReference>
<accession>A0AAD9JIF7</accession>
<evidence type="ECO:0000256" key="5">
    <source>
        <dbReference type="ARBA" id="ARBA00022679"/>
    </source>
</evidence>
<comment type="caution">
    <text evidence="20">The sequence shown here is derived from an EMBL/GenBank/DDBJ whole genome shotgun (WGS) entry which is preliminary data.</text>
</comment>
<dbReference type="GO" id="GO:0016020">
    <property type="term" value="C:membrane"/>
    <property type="evidence" value="ECO:0007669"/>
    <property type="project" value="UniProtKB-SubCell"/>
</dbReference>
<evidence type="ECO:0000256" key="9">
    <source>
        <dbReference type="ARBA" id="ARBA00022771"/>
    </source>
</evidence>
<evidence type="ECO:0000256" key="15">
    <source>
        <dbReference type="PROSITE-ProRule" id="PRU00175"/>
    </source>
</evidence>
<evidence type="ECO:0000256" key="12">
    <source>
        <dbReference type="ARBA" id="ARBA00022989"/>
    </source>
</evidence>
<dbReference type="InterPro" id="IPR013083">
    <property type="entry name" value="Znf_RING/FYVE/PHD"/>
</dbReference>
<evidence type="ECO:0000256" key="17">
    <source>
        <dbReference type="SAM" id="Phobius"/>
    </source>
</evidence>
<evidence type="ECO:0000259" key="18">
    <source>
        <dbReference type="PROSITE" id="PS50089"/>
    </source>
</evidence>
<feature type="compositionally biased region" description="Basic and acidic residues" evidence="16">
    <location>
        <begin position="72"/>
        <end position="84"/>
    </location>
</feature>
<feature type="transmembrane region" description="Helical" evidence="17">
    <location>
        <begin position="321"/>
        <end position="354"/>
    </location>
</feature>
<dbReference type="FunFam" id="1.20.120.1750:FF:000001">
    <property type="entry name" value="RBR-type E3 ubiquitin transferase"/>
    <property type="match status" value="1"/>
</dbReference>
<keyword evidence="11" id="KW-0862">Zinc</keyword>
<comment type="subcellular location">
    <subcellularLocation>
        <location evidence="2">Membrane</location>
        <topology evidence="2">Multi-pass membrane protein</topology>
    </subcellularLocation>
</comment>
<dbReference type="Pfam" id="PF22191">
    <property type="entry name" value="IBR_1"/>
    <property type="match status" value="1"/>
</dbReference>
<keyword evidence="10" id="KW-0833">Ubl conjugation pathway</keyword>
<name>A0AAD9JIF7_9ANNE</name>
<dbReference type="InterPro" id="IPR031127">
    <property type="entry name" value="E3_UB_ligase_RBR"/>
</dbReference>
<reference evidence="20" key="1">
    <citation type="journal article" date="2023" name="Mol. Biol. Evol.">
        <title>Third-Generation Sequencing Reveals the Adaptive Role of the Epigenome in Three Deep-Sea Polychaetes.</title>
        <authorList>
            <person name="Perez M."/>
            <person name="Aroh O."/>
            <person name="Sun Y."/>
            <person name="Lan Y."/>
            <person name="Juniper S.K."/>
            <person name="Young C.R."/>
            <person name="Angers B."/>
            <person name="Qian P.Y."/>
        </authorList>
    </citation>
    <scope>NUCLEOTIDE SEQUENCE</scope>
    <source>
        <strain evidence="20">P08H-3</strain>
    </source>
</reference>
<dbReference type="CDD" id="cd16775">
    <property type="entry name" value="RING-HC_RBR_RNF19A"/>
    <property type="match status" value="1"/>
</dbReference>
<evidence type="ECO:0000256" key="3">
    <source>
        <dbReference type="ARBA" id="ARBA00004906"/>
    </source>
</evidence>
<keyword evidence="12 17" id="KW-1133">Transmembrane helix</keyword>
<keyword evidence="8" id="KW-0677">Repeat</keyword>
<evidence type="ECO:0000256" key="11">
    <source>
        <dbReference type="ARBA" id="ARBA00022833"/>
    </source>
</evidence>
<feature type="compositionally biased region" description="Polar residues" evidence="16">
    <location>
        <begin position="442"/>
        <end position="454"/>
    </location>
</feature>
<evidence type="ECO:0000313" key="21">
    <source>
        <dbReference type="Proteomes" id="UP001208570"/>
    </source>
</evidence>
<gene>
    <name evidence="20" type="ORF">LSH36_311g02012</name>
</gene>
<evidence type="ECO:0000256" key="10">
    <source>
        <dbReference type="ARBA" id="ARBA00022786"/>
    </source>
</evidence>
<keyword evidence="9 15" id="KW-0863">Zinc-finger</keyword>
<dbReference type="GO" id="GO:0008270">
    <property type="term" value="F:zinc ion binding"/>
    <property type="evidence" value="ECO:0007669"/>
    <property type="project" value="UniProtKB-KW"/>
</dbReference>
<dbReference type="EC" id="2.3.2.31" evidence="4"/>
<evidence type="ECO:0000256" key="6">
    <source>
        <dbReference type="ARBA" id="ARBA00022692"/>
    </source>
</evidence>
<evidence type="ECO:0000256" key="1">
    <source>
        <dbReference type="ARBA" id="ARBA00001798"/>
    </source>
</evidence>
<evidence type="ECO:0000313" key="20">
    <source>
        <dbReference type="EMBL" id="KAK2153005.1"/>
    </source>
</evidence>
<dbReference type="Gene3D" id="3.30.40.10">
    <property type="entry name" value="Zinc/RING finger domain, C3HC4 (zinc finger)"/>
    <property type="match status" value="1"/>
</dbReference>
<dbReference type="Proteomes" id="UP001208570">
    <property type="component" value="Unassembled WGS sequence"/>
</dbReference>
<comment type="catalytic activity">
    <reaction evidence="1">
        <text>[E2 ubiquitin-conjugating enzyme]-S-ubiquitinyl-L-cysteine + [acceptor protein]-L-lysine = [E2 ubiquitin-conjugating enzyme]-L-cysteine + [acceptor protein]-N(6)-ubiquitinyl-L-lysine.</text>
        <dbReference type="EC" id="2.3.2.31"/>
    </reaction>
</comment>
<dbReference type="Gene3D" id="2.20.25.20">
    <property type="match status" value="1"/>
</dbReference>
<evidence type="ECO:0000256" key="13">
    <source>
        <dbReference type="ARBA" id="ARBA00023136"/>
    </source>
</evidence>
<feature type="compositionally biased region" description="Low complexity" evidence="16">
    <location>
        <begin position="10"/>
        <end position="21"/>
    </location>
</feature>
<dbReference type="SMART" id="SM00184">
    <property type="entry name" value="RING"/>
    <property type="match status" value="2"/>
</dbReference>
<feature type="domain" description="RING-type" evidence="18">
    <location>
        <begin position="98"/>
        <end position="146"/>
    </location>
</feature>
<feature type="region of interest" description="Disordered" evidence="16">
    <location>
        <begin position="431"/>
        <end position="454"/>
    </location>
</feature>
<dbReference type="InterPro" id="IPR002867">
    <property type="entry name" value="IBR_dom"/>
</dbReference>
<dbReference type="GO" id="GO:0061630">
    <property type="term" value="F:ubiquitin protein ligase activity"/>
    <property type="evidence" value="ECO:0007669"/>
    <property type="project" value="UniProtKB-EC"/>
</dbReference>
<evidence type="ECO:0000256" key="2">
    <source>
        <dbReference type="ARBA" id="ARBA00004141"/>
    </source>
</evidence>
<feature type="transmembrane region" description="Helical" evidence="17">
    <location>
        <begin position="374"/>
        <end position="405"/>
    </location>
</feature>
<dbReference type="SUPFAM" id="SSF57850">
    <property type="entry name" value="RING/U-box"/>
    <property type="match status" value="3"/>
</dbReference>
<sequence length="825" mass="88864">MSRNIRRGDSFSFSSSSGVSRHSSDRSHKPPRFSLRQIFCRRPSSARSMARAVQSQTEIESQSVSSLQASFSDKEGSGKSTAEDSHVVYKKSKDGMECPVCLTFQPKENFPVIMTCHHRSCRDCLRKYLRIEIAESRVNIACPECNEKFHPNDIKMILDDSEILLKYEEFMIRRVLVLDPDTRWCPAPDCGYAVIASGCASCPRIKCEMPGCNTYFCYHCKQYWHPNQTCDAARAERSSNLRSSSISYSHESGSQNDIKPCPRCSAFIVKMEDGSCNHMTCAVCGAEFCWLCMKEISDLHYLSPSGCTFWGKKPWSRKKKILWQLGTLVGAPVGITLIAGIAVPAIIIGVPVWVGKRLHSRYDYLPKHRRNLVVAGGVMTSILVSPILAGLAVGIGVPILLAYVYGVVPISLCRSGGCGVTTTNSGGVRFEFDDNENGQAGGTTLSPGGGDTQSMETTSHNVANPSIGPSIGEMSMVMTNSLLSASGSHLDRVGILRDDLDRESASNRAINGSVSSSMVASIYHNRLEIQADVSTHPTHKRNSISSESANFSLDAKSATVSFGDDASTKALAGSLCCRDRDSAVIPPLELQVDIGGATAHYHSDGDKPKEEIISGRIKNGEESPTSGHSFGYSTDDVPSSSNHYFNPHCASTGSAFCDKIDGVRPSSHASVSFVDNMSTTGCLQKGSTLVDHGKVQDGKTSSPDGNFVIDSLSLHQTSAPLASFTEVQSDRPIGTSAFDDGGCEKESSSESTSTGIISIIQKTPFVGPKMMRPIQIQHFSEDDSTIASECQEHASTNNSTSSSLASGICETTVLIEGASMSSSSS</sequence>
<feature type="domain" description="RING-type" evidence="19">
    <location>
        <begin position="94"/>
        <end position="311"/>
    </location>
</feature>
<evidence type="ECO:0000256" key="16">
    <source>
        <dbReference type="SAM" id="MobiDB-lite"/>
    </source>
</evidence>
<feature type="region of interest" description="Disordered" evidence="16">
    <location>
        <begin position="1"/>
        <end position="38"/>
    </location>
</feature>
<dbReference type="PROSITE" id="PS50089">
    <property type="entry name" value="ZF_RING_2"/>
    <property type="match status" value="1"/>
</dbReference>
<keyword evidence="21" id="KW-1185">Reference proteome</keyword>
<keyword evidence="6 17" id="KW-0812">Transmembrane</keyword>
<keyword evidence="5" id="KW-0808">Transferase</keyword>
<feature type="region of interest" description="Disordered" evidence="16">
    <location>
        <begin position="50"/>
        <end position="84"/>
    </location>
</feature>
<dbReference type="EMBL" id="JAODUP010000311">
    <property type="protein sequence ID" value="KAK2153005.1"/>
    <property type="molecule type" value="Genomic_DNA"/>
</dbReference>
<dbReference type="PROSITE" id="PS51873">
    <property type="entry name" value="TRIAD"/>
    <property type="match status" value="1"/>
</dbReference>
<dbReference type="InterPro" id="IPR001841">
    <property type="entry name" value="Znf_RING"/>
</dbReference>
<evidence type="ECO:0000256" key="14">
    <source>
        <dbReference type="ARBA" id="ARBA00061087"/>
    </source>
</evidence>
<evidence type="ECO:0000259" key="19">
    <source>
        <dbReference type="PROSITE" id="PS51873"/>
    </source>
</evidence>
<dbReference type="GO" id="GO:0016567">
    <property type="term" value="P:protein ubiquitination"/>
    <property type="evidence" value="ECO:0007669"/>
    <property type="project" value="InterPro"/>
</dbReference>
<dbReference type="CDD" id="cd20355">
    <property type="entry name" value="Rcat_RBR_RNF19"/>
    <property type="match status" value="1"/>
</dbReference>
<comment type="similarity">
    <text evidence="14">Belongs to the RBR family. RNF19 subfamily.</text>
</comment>
<dbReference type="InterPro" id="IPR044066">
    <property type="entry name" value="TRIAD_supradom"/>
</dbReference>
<dbReference type="FunFam" id="3.30.40.10:FF:000052">
    <property type="entry name" value="RBR-type E3 ubiquitin transferase"/>
    <property type="match status" value="1"/>
</dbReference>